<dbReference type="EMBL" id="CCYA01000206">
    <property type="protein sequence ID" value="CEH13250.1"/>
    <property type="molecule type" value="Genomic_DNA"/>
</dbReference>
<accession>A0A0N7L9A6</accession>
<keyword evidence="2" id="KW-1185">Reference proteome</keyword>
<proteinExistence type="predicted"/>
<evidence type="ECO:0000313" key="2">
    <source>
        <dbReference type="Proteomes" id="UP000054845"/>
    </source>
</evidence>
<sequence>MQLLYNDIPLPPPYKLLEYLLVEEPVSNKLHLELTQLAPVECIQFVVKCFVPMLHFLCHIAFKPGPCFCHSISHLFPNLPPLCLVERSEIMLRGAKLWDAVHFEVQHLLKQLICF</sequence>
<reference evidence="1 2" key="1">
    <citation type="submission" date="2014-09" db="EMBL/GenBank/DDBJ databases">
        <authorList>
            <person name="Magalhaes I.L.F."/>
            <person name="Oliveira U."/>
            <person name="Santos F.R."/>
            <person name="Vidigal T.H.D.A."/>
            <person name="Brescovit A.D."/>
            <person name="Santos A.J."/>
        </authorList>
    </citation>
    <scope>NUCLEOTIDE SEQUENCE [LARGE SCALE GENOMIC DNA]</scope>
</reference>
<protein>
    <submittedName>
        <fullName evidence="1">Uncharacterized protein</fullName>
    </submittedName>
</protein>
<evidence type="ECO:0000313" key="1">
    <source>
        <dbReference type="EMBL" id="CEH13250.1"/>
    </source>
</evidence>
<organism evidence="1 2">
    <name type="scientific">Ceraceosorus bombacis</name>
    <dbReference type="NCBI Taxonomy" id="401625"/>
    <lineage>
        <taxon>Eukaryota</taxon>
        <taxon>Fungi</taxon>
        <taxon>Dikarya</taxon>
        <taxon>Basidiomycota</taxon>
        <taxon>Ustilaginomycotina</taxon>
        <taxon>Exobasidiomycetes</taxon>
        <taxon>Ceraceosorales</taxon>
        <taxon>Ceraceosoraceae</taxon>
        <taxon>Ceraceosorus</taxon>
    </lineage>
</organism>
<dbReference type="AlphaFoldDB" id="A0A0N7L9A6"/>
<dbReference type="Proteomes" id="UP000054845">
    <property type="component" value="Unassembled WGS sequence"/>
</dbReference>
<name>A0A0N7L9A6_9BASI</name>